<dbReference type="EMBL" id="BNAJ01000016">
    <property type="protein sequence ID" value="GHF62027.1"/>
    <property type="molecule type" value="Genomic_DNA"/>
</dbReference>
<dbReference type="EMBL" id="JACHFK010000016">
    <property type="protein sequence ID" value="MBB5378832.1"/>
    <property type="molecule type" value="Genomic_DNA"/>
</dbReference>
<reference evidence="4" key="2">
    <citation type="journal article" date="2019" name="Int. J. Syst. Evol. Microbiol.">
        <title>The Global Catalogue of Microorganisms (GCM) 10K type strain sequencing project: providing services to taxonomists for standard genome sequencing and annotation.</title>
        <authorList>
            <consortium name="The Broad Institute Genomics Platform"/>
            <consortium name="The Broad Institute Genome Sequencing Center for Infectious Disease"/>
            <person name="Wu L."/>
            <person name="Ma J."/>
        </authorList>
    </citation>
    <scope>NUCLEOTIDE SEQUENCE [LARGE SCALE GENOMIC DNA]</scope>
    <source>
        <strain evidence="4">CGMCC 1.18437</strain>
    </source>
</reference>
<protein>
    <recommendedName>
        <fullName evidence="5">Lipoprotein</fullName>
    </recommendedName>
</protein>
<dbReference type="Proteomes" id="UP000539473">
    <property type="component" value="Unassembled WGS sequence"/>
</dbReference>
<name>A0A7W8NU13_9DEIO</name>
<reference evidence="1" key="4">
    <citation type="submission" date="2024-05" db="EMBL/GenBank/DDBJ databases">
        <authorList>
            <person name="Sun Q."/>
            <person name="Zhou Y."/>
        </authorList>
    </citation>
    <scope>NUCLEOTIDE SEQUENCE</scope>
    <source>
        <strain evidence="1">CGMCC 1.18437</strain>
    </source>
</reference>
<keyword evidence="4" id="KW-1185">Reference proteome</keyword>
<reference evidence="1" key="1">
    <citation type="journal article" date="2014" name="Int. J. Syst. Evol. Microbiol.">
        <title>Complete genome of a new Firmicutes species belonging to the dominant human colonic microbiota ('Ruminococcus bicirculans') reveals two chromosomes and a selective capacity to utilize plant glucans.</title>
        <authorList>
            <consortium name="NISC Comparative Sequencing Program"/>
            <person name="Wegmann U."/>
            <person name="Louis P."/>
            <person name="Goesmann A."/>
            <person name="Henrissat B."/>
            <person name="Duncan S.H."/>
            <person name="Flint H.J."/>
        </authorList>
    </citation>
    <scope>NUCLEOTIDE SEQUENCE</scope>
    <source>
        <strain evidence="1">CGMCC 1.18437</strain>
    </source>
</reference>
<evidence type="ECO:0000313" key="1">
    <source>
        <dbReference type="EMBL" id="GHF62027.1"/>
    </source>
</evidence>
<accession>A0A7W8NU13</accession>
<evidence type="ECO:0008006" key="5">
    <source>
        <dbReference type="Google" id="ProtNLM"/>
    </source>
</evidence>
<reference evidence="2 3" key="3">
    <citation type="submission" date="2020-08" db="EMBL/GenBank/DDBJ databases">
        <title>Genomic Encyclopedia of Type Strains, Phase IV (KMG-IV): sequencing the most valuable type-strain genomes for metagenomic binning, comparative biology and taxonomic classification.</title>
        <authorList>
            <person name="Goeker M."/>
        </authorList>
    </citation>
    <scope>NUCLEOTIDE SEQUENCE [LARGE SCALE GENOMIC DNA]</scope>
    <source>
        <strain evidence="2 3">DSM 27521</strain>
    </source>
</reference>
<dbReference type="Proteomes" id="UP000619376">
    <property type="component" value="Unassembled WGS sequence"/>
</dbReference>
<dbReference type="PROSITE" id="PS51257">
    <property type="entry name" value="PROKAR_LIPOPROTEIN"/>
    <property type="match status" value="1"/>
</dbReference>
<gene>
    <name evidence="1" type="ORF">GCM10017781_42630</name>
    <name evidence="2" type="ORF">HNQ07_004339</name>
</gene>
<evidence type="ECO:0000313" key="2">
    <source>
        <dbReference type="EMBL" id="MBB5378832.1"/>
    </source>
</evidence>
<comment type="caution">
    <text evidence="2">The sequence shown here is derived from an EMBL/GenBank/DDBJ whole genome shotgun (WGS) entry which is preliminary data.</text>
</comment>
<sequence>MRGRPLLLAALLCACAYTPPREPFRAGEAFTLTGTTRGGVALERTYRLAGSGRLAADGHWEYVADGRVSGVSGVLAGPGETLVALVDGSEALGTRPDATVTACVVAPAGPGWRSAEGLLAQGPPAALMTLAQGLKWSARLDTLRGVLGDTGTCTLTRS</sequence>
<organism evidence="2 3">
    <name type="scientific">Deinococcus metalli</name>
    <dbReference type="NCBI Taxonomy" id="1141878"/>
    <lineage>
        <taxon>Bacteria</taxon>
        <taxon>Thermotogati</taxon>
        <taxon>Deinococcota</taxon>
        <taxon>Deinococci</taxon>
        <taxon>Deinococcales</taxon>
        <taxon>Deinococcaceae</taxon>
        <taxon>Deinococcus</taxon>
    </lineage>
</organism>
<evidence type="ECO:0000313" key="4">
    <source>
        <dbReference type="Proteomes" id="UP000619376"/>
    </source>
</evidence>
<dbReference type="RefSeq" id="WP_184115627.1">
    <property type="nucleotide sequence ID" value="NZ_BNAJ01000016.1"/>
</dbReference>
<proteinExistence type="predicted"/>
<dbReference type="AlphaFoldDB" id="A0A7W8NU13"/>
<evidence type="ECO:0000313" key="3">
    <source>
        <dbReference type="Proteomes" id="UP000539473"/>
    </source>
</evidence>